<keyword evidence="2" id="KW-1185">Reference proteome</keyword>
<comment type="caution">
    <text evidence="1">The sequence shown here is derived from an EMBL/GenBank/DDBJ whole genome shotgun (WGS) entry which is preliminary data.</text>
</comment>
<name>A0AAD8JR72_TARER</name>
<proteinExistence type="predicted"/>
<sequence>MGTHHIFSLDTQISTLTFPCQPKTHHVFSCRSLKLRNQAQWRNLTIKCVDGDNELIRPDSKRKDEVTRDDSCDGLMEDDNIEEDVKEKVELMEMEAIMGKDDGKKPMDYKRRAGIFHKSSLVFQANKDQPHHCNKT</sequence>
<dbReference type="PANTHER" id="PTHR37758">
    <property type="entry name" value="OS03G0334300 PROTEIN"/>
    <property type="match status" value="1"/>
</dbReference>
<evidence type="ECO:0000313" key="2">
    <source>
        <dbReference type="Proteomes" id="UP001229421"/>
    </source>
</evidence>
<dbReference type="Proteomes" id="UP001229421">
    <property type="component" value="Unassembled WGS sequence"/>
</dbReference>
<dbReference type="AlphaFoldDB" id="A0AAD8JR72"/>
<dbReference type="GO" id="GO:0009507">
    <property type="term" value="C:chloroplast"/>
    <property type="evidence" value="ECO:0007669"/>
    <property type="project" value="TreeGrafter"/>
</dbReference>
<evidence type="ECO:0000313" key="1">
    <source>
        <dbReference type="EMBL" id="KAK1409269.1"/>
    </source>
</evidence>
<dbReference type="PANTHER" id="PTHR37758:SF1">
    <property type="entry name" value="OS03G0334300 PROTEIN"/>
    <property type="match status" value="1"/>
</dbReference>
<protein>
    <submittedName>
        <fullName evidence="1">Uncharacterized protein</fullName>
    </submittedName>
</protein>
<reference evidence="1" key="1">
    <citation type="journal article" date="2023" name="bioRxiv">
        <title>Improved chromosome-level genome assembly for marigold (Tagetes erecta).</title>
        <authorList>
            <person name="Jiang F."/>
            <person name="Yuan L."/>
            <person name="Wang S."/>
            <person name="Wang H."/>
            <person name="Xu D."/>
            <person name="Wang A."/>
            <person name="Fan W."/>
        </authorList>
    </citation>
    <scope>NUCLEOTIDE SEQUENCE</scope>
    <source>
        <strain evidence="1">WSJ</strain>
        <tissue evidence="1">Leaf</tissue>
    </source>
</reference>
<organism evidence="1 2">
    <name type="scientific">Tagetes erecta</name>
    <name type="common">African marigold</name>
    <dbReference type="NCBI Taxonomy" id="13708"/>
    <lineage>
        <taxon>Eukaryota</taxon>
        <taxon>Viridiplantae</taxon>
        <taxon>Streptophyta</taxon>
        <taxon>Embryophyta</taxon>
        <taxon>Tracheophyta</taxon>
        <taxon>Spermatophyta</taxon>
        <taxon>Magnoliopsida</taxon>
        <taxon>eudicotyledons</taxon>
        <taxon>Gunneridae</taxon>
        <taxon>Pentapetalae</taxon>
        <taxon>asterids</taxon>
        <taxon>campanulids</taxon>
        <taxon>Asterales</taxon>
        <taxon>Asteraceae</taxon>
        <taxon>Asteroideae</taxon>
        <taxon>Heliantheae alliance</taxon>
        <taxon>Tageteae</taxon>
        <taxon>Tagetes</taxon>
    </lineage>
</organism>
<gene>
    <name evidence="1" type="ORF">QVD17_35795</name>
</gene>
<dbReference type="EMBL" id="JAUHHV010000010">
    <property type="protein sequence ID" value="KAK1409269.1"/>
    <property type="molecule type" value="Genomic_DNA"/>
</dbReference>
<accession>A0AAD8JR72</accession>